<comment type="caution">
    <text evidence="1">The sequence shown here is derived from an EMBL/GenBank/DDBJ whole genome shotgun (WGS) entry which is preliminary data.</text>
</comment>
<reference evidence="1 2" key="1">
    <citation type="journal article" date="2019" name="Int. J. Syst. Evol. Microbiol.">
        <title>The Global Catalogue of Microorganisms (GCM) 10K type strain sequencing project: providing services to taxonomists for standard genome sequencing and annotation.</title>
        <authorList>
            <consortium name="The Broad Institute Genomics Platform"/>
            <consortium name="The Broad Institute Genome Sequencing Center for Infectious Disease"/>
            <person name="Wu L."/>
            <person name="Ma J."/>
        </authorList>
    </citation>
    <scope>NUCLEOTIDE SEQUENCE [LARGE SCALE GENOMIC DNA]</scope>
    <source>
        <strain evidence="1 2">XZYJT29</strain>
    </source>
</reference>
<dbReference type="RefSeq" id="WP_274325780.1">
    <property type="nucleotide sequence ID" value="NZ_CP118158.1"/>
</dbReference>
<dbReference type="EMBL" id="JBHTAS010000001">
    <property type="protein sequence ID" value="MFC7140215.1"/>
    <property type="molecule type" value="Genomic_DNA"/>
</dbReference>
<protein>
    <submittedName>
        <fullName evidence="1">Uncharacterized protein</fullName>
    </submittedName>
</protein>
<proteinExistence type="predicted"/>
<dbReference type="GeneID" id="78820495"/>
<dbReference type="InterPro" id="IPR055927">
    <property type="entry name" value="DUF7504"/>
</dbReference>
<dbReference type="AlphaFoldDB" id="A0ABD5Y4C5"/>
<evidence type="ECO:0000313" key="2">
    <source>
        <dbReference type="Proteomes" id="UP001596432"/>
    </source>
</evidence>
<dbReference type="Proteomes" id="UP001596432">
    <property type="component" value="Unassembled WGS sequence"/>
</dbReference>
<name>A0ABD5Y4C5_9EURY</name>
<gene>
    <name evidence="1" type="ORF">ACFQMA_10270</name>
</gene>
<evidence type="ECO:0000313" key="1">
    <source>
        <dbReference type="EMBL" id="MFC7140215.1"/>
    </source>
</evidence>
<keyword evidence="2" id="KW-1185">Reference proteome</keyword>
<organism evidence="1 2">
    <name type="scientific">Halosimplex aquaticum</name>
    <dbReference type="NCBI Taxonomy" id="3026162"/>
    <lineage>
        <taxon>Archaea</taxon>
        <taxon>Methanobacteriati</taxon>
        <taxon>Methanobacteriota</taxon>
        <taxon>Stenosarchaea group</taxon>
        <taxon>Halobacteria</taxon>
        <taxon>Halobacteriales</taxon>
        <taxon>Haloarculaceae</taxon>
        <taxon>Halosimplex</taxon>
    </lineage>
</organism>
<dbReference type="Pfam" id="PF24336">
    <property type="entry name" value="DUF7504"/>
    <property type="match status" value="1"/>
</dbReference>
<sequence>MSGSDGGTAFADATTVLLLASDVQNRSIDAGVRALRRVDEHVDRAAAVTIRQSASEWLSLWDRSPLSATMPVTCVDVDEDTRSAATEADGSSDPTVERVSDPTDLEALGRQISDVLERADDEDDDVGVVVHSLTGVLRYVDESTAFKFVYTLGEVTRRVDGVVFFHLDPEAHDPASVETFRILCDAVVQFDGPRSSVSDR</sequence>
<accession>A0ABD5Y4C5</accession>